<dbReference type="Proteomes" id="UP001732700">
    <property type="component" value="Chromosome 4D"/>
</dbReference>
<name>A0ACD5X9X4_AVESA</name>
<reference evidence="1" key="2">
    <citation type="submission" date="2025-09" db="UniProtKB">
        <authorList>
            <consortium name="EnsemblPlants"/>
        </authorList>
    </citation>
    <scope>IDENTIFICATION</scope>
</reference>
<sequence length="437" mass="45105">MASPITMDVEKLSYEIFSLLESKFLFGASSSSCFSGPGTPFRGANDGRVRVLAIDGCGAGAGDALLAAAALARLEAGLRQRAGDPDARVADFFDLAAGAGAGGVLASMLFLKGADGRPRYTAEQALAFVAGSVGKDWGGRRRGLATLFRGGGAGKAERSFRRVFGDATLRDTVAPVLVPCYDLATGAPFVFSRADAVESDSFDFRLLDVCAATCAAAGAAAPVKSVDGRTAIAAASGAVAAMGNPASAAITHVLHNKQEFPLAVSMDDILVLSIGTGASSTGNAWNTPMPTRSPSSDELARVTAQGVADMVDEAVAMAFGHASDSNYVRVQASNALISLHTETAAAAAGAMLSQRNVESVLFRGRRLSDRTNAEKVDALAEELVKEQERRMSSPLPNVVVKQVSSPRLSSATTASSFTATVRTASTMPSPASWDSRQ</sequence>
<dbReference type="EnsemblPlants" id="AVESA.00010b.r2.4DG0741840.1">
    <property type="protein sequence ID" value="AVESA.00010b.r2.4DG0741840.1.CDS.1"/>
    <property type="gene ID" value="AVESA.00010b.r2.4DG0741840"/>
</dbReference>
<protein>
    <submittedName>
        <fullName evidence="1">Uncharacterized protein</fullName>
    </submittedName>
</protein>
<organism evidence="1 2">
    <name type="scientific">Avena sativa</name>
    <name type="common">Oat</name>
    <dbReference type="NCBI Taxonomy" id="4498"/>
    <lineage>
        <taxon>Eukaryota</taxon>
        <taxon>Viridiplantae</taxon>
        <taxon>Streptophyta</taxon>
        <taxon>Embryophyta</taxon>
        <taxon>Tracheophyta</taxon>
        <taxon>Spermatophyta</taxon>
        <taxon>Magnoliopsida</taxon>
        <taxon>Liliopsida</taxon>
        <taxon>Poales</taxon>
        <taxon>Poaceae</taxon>
        <taxon>BOP clade</taxon>
        <taxon>Pooideae</taxon>
        <taxon>Poodae</taxon>
        <taxon>Poeae</taxon>
        <taxon>Poeae Chloroplast Group 1 (Aveneae type)</taxon>
        <taxon>Aveninae</taxon>
        <taxon>Avena</taxon>
    </lineage>
</organism>
<keyword evidence="2" id="KW-1185">Reference proteome</keyword>
<proteinExistence type="predicted"/>
<accession>A0ACD5X9X4</accession>
<evidence type="ECO:0000313" key="2">
    <source>
        <dbReference type="Proteomes" id="UP001732700"/>
    </source>
</evidence>
<evidence type="ECO:0000313" key="1">
    <source>
        <dbReference type="EnsemblPlants" id="AVESA.00010b.r2.4DG0741840.1.CDS.1"/>
    </source>
</evidence>
<reference evidence="1" key="1">
    <citation type="submission" date="2021-05" db="EMBL/GenBank/DDBJ databases">
        <authorList>
            <person name="Scholz U."/>
            <person name="Mascher M."/>
            <person name="Fiebig A."/>
        </authorList>
    </citation>
    <scope>NUCLEOTIDE SEQUENCE [LARGE SCALE GENOMIC DNA]</scope>
</reference>